<gene>
    <name evidence="3" type="ORF">GCM10009710_08610</name>
</gene>
<sequence length="319" mass="34988">MAERKSERLMNLIFLLLSTRQFLTKEQVRAAIDDYRASSDDAFNRMFERDKGELRDLGIPLEIGSFDPLHEDMQGYRIPRDAAELPELELTAEESAVIGLAAQVWEHAGLAGQSSDALIKLKAAGVAIDTSAVPLAQPRITAAEPAFDAVWEAARARQPIRFPYGRTGEEPVERHLQPWGVLSWRGRWYVGGHDVDRGEPRLFRVSRIRGDVRTAGAAGAYTVPEGTSVRDLAASFTVNDPVGEAVLHVRRDRALPLRRHALSVTPIDGDLDEVVVGYRSTWELASTAASFAPHVVVVSPPEARALAVEVLQSAVEANA</sequence>
<evidence type="ECO:0000313" key="3">
    <source>
        <dbReference type="EMBL" id="GAA1730258.1"/>
    </source>
</evidence>
<evidence type="ECO:0000259" key="1">
    <source>
        <dbReference type="Pfam" id="PF13280"/>
    </source>
</evidence>
<protein>
    <submittedName>
        <fullName evidence="3">WYL domain-containing protein</fullName>
    </submittedName>
</protein>
<dbReference type="PROSITE" id="PS52050">
    <property type="entry name" value="WYL"/>
    <property type="match status" value="1"/>
</dbReference>
<name>A0ABN2JL26_9ACTN</name>
<dbReference type="RefSeq" id="WP_344198106.1">
    <property type="nucleotide sequence ID" value="NZ_BAAAME010000002.1"/>
</dbReference>
<reference evidence="3 4" key="1">
    <citation type="journal article" date="2019" name="Int. J. Syst. Evol. Microbiol.">
        <title>The Global Catalogue of Microorganisms (GCM) 10K type strain sequencing project: providing services to taxonomists for standard genome sequencing and annotation.</title>
        <authorList>
            <consortium name="The Broad Institute Genomics Platform"/>
            <consortium name="The Broad Institute Genome Sequencing Center for Infectious Disease"/>
            <person name="Wu L."/>
            <person name="Ma J."/>
        </authorList>
    </citation>
    <scope>NUCLEOTIDE SEQUENCE [LARGE SCALE GENOMIC DNA]</scope>
    <source>
        <strain evidence="3 4">JCM 13518</strain>
    </source>
</reference>
<feature type="domain" description="WCX" evidence="2">
    <location>
        <begin position="243"/>
        <end position="314"/>
    </location>
</feature>
<evidence type="ECO:0000259" key="2">
    <source>
        <dbReference type="Pfam" id="PF25583"/>
    </source>
</evidence>
<organism evidence="3 4">
    <name type="scientific">Aeromicrobium alkaliterrae</name>
    <dbReference type="NCBI Taxonomy" id="302168"/>
    <lineage>
        <taxon>Bacteria</taxon>
        <taxon>Bacillati</taxon>
        <taxon>Actinomycetota</taxon>
        <taxon>Actinomycetes</taxon>
        <taxon>Propionibacteriales</taxon>
        <taxon>Nocardioidaceae</taxon>
        <taxon>Aeromicrobium</taxon>
    </lineage>
</organism>
<feature type="domain" description="WYL" evidence="1">
    <location>
        <begin position="146"/>
        <end position="209"/>
    </location>
</feature>
<accession>A0ABN2JL26</accession>
<evidence type="ECO:0000313" key="4">
    <source>
        <dbReference type="Proteomes" id="UP001501057"/>
    </source>
</evidence>
<dbReference type="EMBL" id="BAAAME010000002">
    <property type="protein sequence ID" value="GAA1730258.1"/>
    <property type="molecule type" value="Genomic_DNA"/>
</dbReference>
<dbReference type="PANTHER" id="PTHR34580:SF3">
    <property type="entry name" value="PROTEIN PAFB"/>
    <property type="match status" value="1"/>
</dbReference>
<dbReference type="PANTHER" id="PTHR34580">
    <property type="match status" value="1"/>
</dbReference>
<dbReference type="InterPro" id="IPR051534">
    <property type="entry name" value="CBASS_pafABC_assoc_protein"/>
</dbReference>
<dbReference type="InterPro" id="IPR057727">
    <property type="entry name" value="WCX_dom"/>
</dbReference>
<keyword evidence="4" id="KW-1185">Reference proteome</keyword>
<comment type="caution">
    <text evidence="3">The sequence shown here is derived from an EMBL/GenBank/DDBJ whole genome shotgun (WGS) entry which is preliminary data.</text>
</comment>
<proteinExistence type="predicted"/>
<dbReference type="Proteomes" id="UP001501057">
    <property type="component" value="Unassembled WGS sequence"/>
</dbReference>
<dbReference type="InterPro" id="IPR026881">
    <property type="entry name" value="WYL_dom"/>
</dbReference>
<dbReference type="Pfam" id="PF25583">
    <property type="entry name" value="WCX"/>
    <property type="match status" value="1"/>
</dbReference>
<dbReference type="Pfam" id="PF13280">
    <property type="entry name" value="WYL"/>
    <property type="match status" value="1"/>
</dbReference>